<gene>
    <name evidence="3" type="ORF">ACFOD7_07365</name>
</gene>
<evidence type="ECO:0000256" key="1">
    <source>
        <dbReference type="SAM" id="MobiDB-lite"/>
    </source>
</evidence>
<comment type="caution">
    <text evidence="3">The sequence shown here is derived from an EMBL/GenBank/DDBJ whole genome shotgun (WGS) entry which is preliminary data.</text>
</comment>
<feature type="chain" id="PRO_5045612769" description="AAA+ family ATPase" evidence="2">
    <location>
        <begin position="19"/>
        <end position="132"/>
    </location>
</feature>
<sequence>MRRFLILLLLFAPGSAQSQTSTEDGMSLVERGIGIIAENLWSELGPDLNRLGENMGGALADLAPVLQDLAVLVDDLGNYEAPERLENGDVLIRRKAGAPPPPPIGELQGVPGDPAPALPDVPIDPDQPEIPL</sequence>
<protein>
    <recommendedName>
        <fullName evidence="5">AAA+ family ATPase</fullName>
    </recommendedName>
</protein>
<keyword evidence="4" id="KW-1185">Reference proteome</keyword>
<reference evidence="4" key="1">
    <citation type="journal article" date="2019" name="Int. J. Syst. Evol. Microbiol.">
        <title>The Global Catalogue of Microorganisms (GCM) 10K type strain sequencing project: providing services to taxonomists for standard genome sequencing and annotation.</title>
        <authorList>
            <consortium name="The Broad Institute Genomics Platform"/>
            <consortium name="The Broad Institute Genome Sequencing Center for Infectious Disease"/>
            <person name="Wu L."/>
            <person name="Ma J."/>
        </authorList>
    </citation>
    <scope>NUCLEOTIDE SEQUENCE [LARGE SCALE GENOMIC DNA]</scope>
    <source>
        <strain evidence="4">KCTC 52239</strain>
    </source>
</reference>
<evidence type="ECO:0008006" key="5">
    <source>
        <dbReference type="Google" id="ProtNLM"/>
    </source>
</evidence>
<feature type="signal peptide" evidence="2">
    <location>
        <begin position="1"/>
        <end position="18"/>
    </location>
</feature>
<dbReference type="EMBL" id="JBHRTE010000034">
    <property type="protein sequence ID" value="MFC3167864.1"/>
    <property type="molecule type" value="Genomic_DNA"/>
</dbReference>
<proteinExistence type="predicted"/>
<dbReference type="Proteomes" id="UP001595557">
    <property type="component" value="Unassembled WGS sequence"/>
</dbReference>
<evidence type="ECO:0000256" key="2">
    <source>
        <dbReference type="SAM" id="SignalP"/>
    </source>
</evidence>
<name>A0ABV7IB69_9RHOB</name>
<accession>A0ABV7IB69</accession>
<feature type="region of interest" description="Disordered" evidence="1">
    <location>
        <begin position="90"/>
        <end position="132"/>
    </location>
</feature>
<keyword evidence="2" id="KW-0732">Signal</keyword>
<evidence type="ECO:0000313" key="3">
    <source>
        <dbReference type="EMBL" id="MFC3167864.1"/>
    </source>
</evidence>
<evidence type="ECO:0000313" key="4">
    <source>
        <dbReference type="Proteomes" id="UP001595557"/>
    </source>
</evidence>
<dbReference type="RefSeq" id="WP_207468947.1">
    <property type="nucleotide sequence ID" value="NZ_JAFNAW010000025.1"/>
</dbReference>
<organism evidence="3 4">
    <name type="scientific">Paracoccus fontiphilus</name>
    <dbReference type="NCBI Taxonomy" id="1815556"/>
    <lineage>
        <taxon>Bacteria</taxon>
        <taxon>Pseudomonadati</taxon>
        <taxon>Pseudomonadota</taxon>
        <taxon>Alphaproteobacteria</taxon>
        <taxon>Rhodobacterales</taxon>
        <taxon>Paracoccaceae</taxon>
        <taxon>Paracoccus</taxon>
    </lineage>
</organism>